<feature type="binding site" evidence="7">
    <location>
        <position position="310"/>
    </location>
    <ligand>
        <name>Fe cation</name>
        <dbReference type="ChEBI" id="CHEBI:24875"/>
    </ligand>
</feature>
<dbReference type="EMBL" id="CP135136">
    <property type="protein sequence ID" value="WWR11959.1"/>
    <property type="molecule type" value="Genomic_DNA"/>
</dbReference>
<dbReference type="PRINTS" id="PR00789">
    <property type="entry name" value="OSIALOPTASE"/>
</dbReference>
<keyword evidence="4 7" id="KW-0408">Iron</keyword>
<comment type="catalytic activity">
    <reaction evidence="6 7">
        <text>L-threonylcarbamoyladenylate + adenosine(37) in tRNA = N(6)-L-threonylcarbamoyladenosine(37) in tRNA + AMP + H(+)</text>
        <dbReference type="Rhea" id="RHEA:37059"/>
        <dbReference type="Rhea" id="RHEA-COMP:10162"/>
        <dbReference type="Rhea" id="RHEA-COMP:10163"/>
        <dbReference type="ChEBI" id="CHEBI:15378"/>
        <dbReference type="ChEBI" id="CHEBI:73682"/>
        <dbReference type="ChEBI" id="CHEBI:74411"/>
        <dbReference type="ChEBI" id="CHEBI:74418"/>
        <dbReference type="ChEBI" id="CHEBI:456215"/>
        <dbReference type="EC" id="2.3.1.234"/>
    </reaction>
</comment>
<dbReference type="Gene3D" id="3.30.420.40">
    <property type="match status" value="2"/>
</dbReference>
<dbReference type="RefSeq" id="WP_338521458.1">
    <property type="nucleotide sequence ID" value="NZ_CP135136.1"/>
</dbReference>
<evidence type="ECO:0000256" key="4">
    <source>
        <dbReference type="ARBA" id="ARBA00023004"/>
    </source>
</evidence>
<evidence type="ECO:0000256" key="2">
    <source>
        <dbReference type="ARBA" id="ARBA00022694"/>
    </source>
</evidence>
<keyword evidence="10" id="KW-1185">Reference proteome</keyword>
<feature type="binding site" evidence="7">
    <location>
        <position position="111"/>
    </location>
    <ligand>
        <name>Fe cation</name>
        <dbReference type="ChEBI" id="CHEBI:24875"/>
    </ligand>
</feature>
<comment type="subcellular location">
    <subcellularLocation>
        <location evidence="7">Cytoplasm</location>
    </subcellularLocation>
</comment>
<dbReference type="CDD" id="cd24133">
    <property type="entry name" value="ASKHA_NBD_TsaD_bac"/>
    <property type="match status" value="1"/>
</dbReference>
<dbReference type="GO" id="GO:0061711">
    <property type="term" value="F:tRNA N(6)-L-threonylcarbamoyladenine synthase activity"/>
    <property type="evidence" value="ECO:0007669"/>
    <property type="project" value="UniProtKB-EC"/>
</dbReference>
<evidence type="ECO:0000256" key="7">
    <source>
        <dbReference type="HAMAP-Rule" id="MF_01445"/>
    </source>
</evidence>
<protein>
    <recommendedName>
        <fullName evidence="7">tRNA N6-adenosine threonylcarbamoyltransferase</fullName>
        <ecNumber evidence="7">2.3.1.234</ecNumber>
    </recommendedName>
    <alternativeName>
        <fullName evidence="7">N6-L-threonylcarbamoyladenine synthase</fullName>
        <shortName evidence="7">t(6)A synthase</shortName>
    </alternativeName>
    <alternativeName>
        <fullName evidence="7">t(6)A37 threonylcarbamoyladenosine biosynthesis protein TsaD</fullName>
    </alternativeName>
    <alternativeName>
        <fullName evidence="7">tRNA threonylcarbamoyladenosine biosynthesis protein TsaD</fullName>
    </alternativeName>
</protein>
<evidence type="ECO:0000256" key="5">
    <source>
        <dbReference type="ARBA" id="ARBA00023315"/>
    </source>
</evidence>
<evidence type="ECO:0000256" key="1">
    <source>
        <dbReference type="ARBA" id="ARBA00022679"/>
    </source>
</evidence>
<keyword evidence="3 7" id="KW-0479">Metal-binding</keyword>
<keyword evidence="5 7" id="KW-0012">Acyltransferase</keyword>
<feature type="binding site" evidence="7">
    <location>
        <position position="115"/>
    </location>
    <ligand>
        <name>Fe cation</name>
        <dbReference type="ChEBI" id="CHEBI:24875"/>
    </ligand>
</feature>
<dbReference type="EC" id="2.3.1.234" evidence="7"/>
<proteinExistence type="inferred from homology"/>
<comment type="function">
    <text evidence="7">Required for the formation of a threonylcarbamoyl group on adenosine at position 37 (t(6)A37) in tRNAs that read codons beginning with adenine. Is involved in the transfer of the threonylcarbamoyl moiety of threonylcarbamoyl-AMP (TC-AMP) to the N6 group of A37, together with TsaE and TsaB. TsaD likely plays a direct catalytic role in this reaction.</text>
</comment>
<dbReference type="PROSITE" id="PS01016">
    <property type="entry name" value="GLYCOPROTEASE"/>
    <property type="match status" value="1"/>
</dbReference>
<keyword evidence="7" id="KW-0963">Cytoplasm</keyword>
<dbReference type="NCBIfam" id="TIGR03723">
    <property type="entry name" value="T6A_TsaD_YgjD"/>
    <property type="match status" value="1"/>
</dbReference>
<gene>
    <name evidence="7 9" type="primary">tsaD</name>
    <name evidence="9" type="ORF">RQL38_02260</name>
</gene>
<feature type="binding site" evidence="7">
    <location>
        <begin position="134"/>
        <end position="138"/>
    </location>
    <ligand>
        <name>substrate</name>
    </ligand>
</feature>
<dbReference type="PANTHER" id="PTHR11735">
    <property type="entry name" value="TRNA N6-ADENOSINE THREONYLCARBAMOYLTRANSFERASE"/>
    <property type="match status" value="1"/>
</dbReference>
<sequence length="348" mass="38432">MRILGIESSCDEMGMAIYDSEYGLLSHVLYSQIKLHRVYGGIVPELASRDHIKRLIPLMNEVLLKAKLKITDIDAVAYTAGPGLVGSLLVGTCFAKSLAYSLNKPSLAINHLEAHLLSIKLDYPNLDFPFLGLLVSGGHTQLVKVCSLGTYCLLGDTLDDAVGEVFDKIARMMGIMYPGGSILAEIADSFNEDRDIISDNNLLFKKFPRPMIYKSGLDFSFSGLKTYAVEVWNKSDKDERAKKNIAKLFQDAVIDTIVIKCKRAIKKTLNSKLVVVGGVSANKALRKALTKLMKKLDGDVFFPSLEYCTDNGAMVAYVGCQYFLKGIQDPDLSISVKPRWSILNDRCI</sequence>
<feature type="binding site" evidence="7">
    <location>
        <position position="282"/>
    </location>
    <ligand>
        <name>substrate</name>
    </ligand>
</feature>
<evidence type="ECO:0000256" key="3">
    <source>
        <dbReference type="ARBA" id="ARBA00022723"/>
    </source>
</evidence>
<dbReference type="NCBIfam" id="TIGR00329">
    <property type="entry name" value="gcp_kae1"/>
    <property type="match status" value="1"/>
</dbReference>
<dbReference type="InterPro" id="IPR043129">
    <property type="entry name" value="ATPase_NBD"/>
</dbReference>
<feature type="binding site" evidence="7">
    <location>
        <position position="180"/>
    </location>
    <ligand>
        <name>substrate</name>
    </ligand>
</feature>
<dbReference type="InterPro" id="IPR022450">
    <property type="entry name" value="TsaD"/>
</dbReference>
<dbReference type="InterPro" id="IPR017860">
    <property type="entry name" value="Peptidase_M22_CS"/>
</dbReference>
<organism evidence="9 10">
    <name type="scientific">Candidatus Legionella polyplacis</name>
    <dbReference type="NCBI Taxonomy" id="2005262"/>
    <lineage>
        <taxon>Bacteria</taxon>
        <taxon>Pseudomonadati</taxon>
        <taxon>Pseudomonadota</taxon>
        <taxon>Gammaproteobacteria</taxon>
        <taxon>Legionellales</taxon>
        <taxon>Legionellaceae</taxon>
        <taxon>Legionella</taxon>
    </lineage>
</organism>
<dbReference type="InterPro" id="IPR017861">
    <property type="entry name" value="KAE1/TsaD"/>
</dbReference>
<comment type="cofactor">
    <cofactor evidence="7">
        <name>Fe(2+)</name>
        <dbReference type="ChEBI" id="CHEBI:29033"/>
    </cofactor>
    <text evidence="7">Binds 1 Fe(2+) ion per subunit.</text>
</comment>
<keyword evidence="1 7" id="KW-0808">Transferase</keyword>
<evidence type="ECO:0000259" key="8">
    <source>
        <dbReference type="Pfam" id="PF00814"/>
    </source>
</evidence>
<feature type="binding site" evidence="7">
    <location>
        <position position="167"/>
    </location>
    <ligand>
        <name>substrate</name>
    </ligand>
</feature>
<dbReference type="HAMAP" id="MF_01445">
    <property type="entry name" value="TsaD"/>
    <property type="match status" value="1"/>
</dbReference>
<dbReference type="InterPro" id="IPR000905">
    <property type="entry name" value="Gcp-like_dom"/>
</dbReference>
<dbReference type="Pfam" id="PF00814">
    <property type="entry name" value="TsaD"/>
    <property type="match status" value="1"/>
</dbReference>
<evidence type="ECO:0000313" key="9">
    <source>
        <dbReference type="EMBL" id="WWR11959.1"/>
    </source>
</evidence>
<keyword evidence="2 7" id="KW-0819">tRNA processing</keyword>
<feature type="domain" description="Gcp-like" evidence="8">
    <location>
        <begin position="24"/>
        <end position="317"/>
    </location>
</feature>
<dbReference type="Proteomes" id="UP001360424">
    <property type="component" value="Chromosome"/>
</dbReference>
<accession>A0ABZ2GX05</accession>
<evidence type="ECO:0000313" key="10">
    <source>
        <dbReference type="Proteomes" id="UP001360424"/>
    </source>
</evidence>
<evidence type="ECO:0000256" key="6">
    <source>
        <dbReference type="ARBA" id="ARBA00048117"/>
    </source>
</evidence>
<dbReference type="SUPFAM" id="SSF53067">
    <property type="entry name" value="Actin-like ATPase domain"/>
    <property type="match status" value="1"/>
</dbReference>
<reference evidence="9" key="1">
    <citation type="submission" date="2023-09" db="EMBL/GenBank/DDBJ databases">
        <title>Genomes of two closely related lineages of the louse Polyplax serrata with different host specificities.</title>
        <authorList>
            <person name="Martinu J."/>
            <person name="Tarabai H."/>
            <person name="Stefka J."/>
            <person name="Hypsa V."/>
        </authorList>
    </citation>
    <scope>NUCLEOTIDE SEQUENCE [LARGE SCALE GENOMIC DNA]</scope>
    <source>
        <strain evidence="9">HR10_N</strain>
    </source>
</reference>
<dbReference type="PANTHER" id="PTHR11735:SF6">
    <property type="entry name" value="TRNA N6-ADENOSINE THREONYLCARBAMOYLTRANSFERASE, MITOCHONDRIAL"/>
    <property type="match status" value="1"/>
</dbReference>
<comment type="caution">
    <text evidence="7">Lacks conserved residue(s) required for the propagation of feature annotation.</text>
</comment>
<name>A0ABZ2GX05_9GAMM</name>
<comment type="similarity">
    <text evidence="7">Belongs to the KAE1 / TsaD family.</text>
</comment>